<name>A0A811YS76_NYCPR</name>
<evidence type="ECO:0000313" key="3">
    <source>
        <dbReference type="EMBL" id="CAD7680241.1"/>
    </source>
</evidence>
<feature type="signal peptide" evidence="2">
    <location>
        <begin position="1"/>
        <end position="18"/>
    </location>
</feature>
<gene>
    <name evidence="3" type="ORF">NYPRO_LOCUS13040</name>
</gene>
<dbReference type="AlphaFoldDB" id="A0A811YS76"/>
<feature type="chain" id="PRO_5032982752" evidence="2">
    <location>
        <begin position="19"/>
        <end position="213"/>
    </location>
</feature>
<dbReference type="Proteomes" id="UP000645828">
    <property type="component" value="Unassembled WGS sequence"/>
</dbReference>
<evidence type="ECO:0000256" key="1">
    <source>
        <dbReference type="SAM" id="Phobius"/>
    </source>
</evidence>
<evidence type="ECO:0000256" key="2">
    <source>
        <dbReference type="SAM" id="SignalP"/>
    </source>
</evidence>
<dbReference type="EMBL" id="CAJHUB010000749">
    <property type="protein sequence ID" value="CAD7680241.1"/>
    <property type="molecule type" value="Genomic_DNA"/>
</dbReference>
<feature type="transmembrane region" description="Helical" evidence="1">
    <location>
        <begin position="49"/>
        <end position="68"/>
    </location>
</feature>
<evidence type="ECO:0000313" key="4">
    <source>
        <dbReference type="Proteomes" id="UP000645828"/>
    </source>
</evidence>
<accession>A0A811YS76</accession>
<reference evidence="3" key="1">
    <citation type="submission" date="2020-12" db="EMBL/GenBank/DDBJ databases">
        <authorList>
            <consortium name="Molecular Ecology Group"/>
        </authorList>
    </citation>
    <scope>NUCLEOTIDE SEQUENCE</scope>
    <source>
        <strain evidence="3">TBG_1078</strain>
    </source>
</reference>
<keyword evidence="1" id="KW-1133">Transmembrane helix</keyword>
<keyword evidence="1" id="KW-0472">Membrane</keyword>
<protein>
    <submittedName>
        <fullName evidence="3">(raccoon dog) hypothetical protein</fullName>
    </submittedName>
</protein>
<proteinExistence type="predicted"/>
<keyword evidence="4" id="KW-1185">Reference proteome</keyword>
<comment type="caution">
    <text evidence="3">The sequence shown here is derived from an EMBL/GenBank/DDBJ whole genome shotgun (WGS) entry which is preliminary data.</text>
</comment>
<organism evidence="3 4">
    <name type="scientific">Nyctereutes procyonoides</name>
    <name type="common">Raccoon dog</name>
    <name type="synonym">Canis procyonoides</name>
    <dbReference type="NCBI Taxonomy" id="34880"/>
    <lineage>
        <taxon>Eukaryota</taxon>
        <taxon>Metazoa</taxon>
        <taxon>Chordata</taxon>
        <taxon>Craniata</taxon>
        <taxon>Vertebrata</taxon>
        <taxon>Euteleostomi</taxon>
        <taxon>Mammalia</taxon>
        <taxon>Eutheria</taxon>
        <taxon>Laurasiatheria</taxon>
        <taxon>Carnivora</taxon>
        <taxon>Caniformia</taxon>
        <taxon>Canidae</taxon>
        <taxon>Nyctereutes</taxon>
    </lineage>
</organism>
<keyword evidence="1" id="KW-0812">Transmembrane</keyword>
<sequence length="213" mass="23512">MCPCLIISLLSIAMGTTSFLTLTSSGCWEALFLATGLWAWGEKARDPTWLFVVVGGFFLSLIFFLEFGNRGSCPLYSRTGFEASSVSSISNSVKPCQDDVNLYCPFAPEYWDTAEEVLSTQYGCRSQLRLELEQQGSTHTIGCTGQFEKWLQDSLRVGAGHFVGIALPQIFGICLAQNLMSDIKAVKANCKNELLGLHQDKKLLHSKGYSQQN</sequence>
<keyword evidence="2" id="KW-0732">Signal</keyword>